<protein>
    <submittedName>
        <fullName evidence="2">Uncharacterized protein</fullName>
    </submittedName>
</protein>
<evidence type="ECO:0000313" key="2">
    <source>
        <dbReference type="EnsemblProtists" id="HpaP805076"/>
    </source>
</evidence>
<reference evidence="2" key="2">
    <citation type="submission" date="2015-06" db="UniProtKB">
        <authorList>
            <consortium name="EnsemblProtists"/>
        </authorList>
    </citation>
    <scope>IDENTIFICATION</scope>
    <source>
        <strain evidence="2">Emoy2</strain>
    </source>
</reference>
<dbReference type="VEuPathDB" id="FungiDB:HpaG805076"/>
<dbReference type="InParanoid" id="M4BFK7"/>
<feature type="compositionally biased region" description="Basic and acidic residues" evidence="1">
    <location>
        <begin position="10"/>
        <end position="21"/>
    </location>
</feature>
<dbReference type="Proteomes" id="UP000011713">
    <property type="component" value="Unassembled WGS sequence"/>
</dbReference>
<name>M4BFK7_HYAAE</name>
<reference evidence="3" key="1">
    <citation type="journal article" date="2010" name="Science">
        <title>Signatures of adaptation to obligate biotrophy in the Hyaloperonospora arabidopsidis genome.</title>
        <authorList>
            <person name="Baxter L."/>
            <person name="Tripathy S."/>
            <person name="Ishaque N."/>
            <person name="Boot N."/>
            <person name="Cabral A."/>
            <person name="Kemen E."/>
            <person name="Thines M."/>
            <person name="Ah-Fong A."/>
            <person name="Anderson R."/>
            <person name="Badejoko W."/>
            <person name="Bittner-Eddy P."/>
            <person name="Boore J.L."/>
            <person name="Chibucos M.C."/>
            <person name="Coates M."/>
            <person name="Dehal P."/>
            <person name="Delehaunty K."/>
            <person name="Dong S."/>
            <person name="Downton P."/>
            <person name="Dumas B."/>
            <person name="Fabro G."/>
            <person name="Fronick C."/>
            <person name="Fuerstenberg S.I."/>
            <person name="Fulton L."/>
            <person name="Gaulin E."/>
            <person name="Govers F."/>
            <person name="Hughes L."/>
            <person name="Humphray S."/>
            <person name="Jiang R.H."/>
            <person name="Judelson H."/>
            <person name="Kamoun S."/>
            <person name="Kyung K."/>
            <person name="Meijer H."/>
            <person name="Minx P."/>
            <person name="Morris P."/>
            <person name="Nelson J."/>
            <person name="Phuntumart V."/>
            <person name="Qutob D."/>
            <person name="Rehmany A."/>
            <person name="Rougon-Cardoso A."/>
            <person name="Ryden P."/>
            <person name="Torto-Alalibo T."/>
            <person name="Studholme D."/>
            <person name="Wang Y."/>
            <person name="Win J."/>
            <person name="Wood J."/>
            <person name="Clifton S.W."/>
            <person name="Rogers J."/>
            <person name="Van den Ackerveken G."/>
            <person name="Jones J.D."/>
            <person name="McDowell J.M."/>
            <person name="Beynon J."/>
            <person name="Tyler B.M."/>
        </authorList>
    </citation>
    <scope>NUCLEOTIDE SEQUENCE [LARGE SCALE GENOMIC DNA]</scope>
    <source>
        <strain evidence="3">Emoy2</strain>
    </source>
</reference>
<sequence>MLEPPPTDTVYDRRGRSKICDDTNDSTTSTILIGIGLPQQFREGQPLSHTPDALVLALRLTQIPQYSSGVTSIKCQGCTGIVQ</sequence>
<dbReference type="EnsemblProtists" id="HpaT805076">
    <property type="protein sequence ID" value="HpaP805076"/>
    <property type="gene ID" value="HpaG805076"/>
</dbReference>
<proteinExistence type="predicted"/>
<evidence type="ECO:0000256" key="1">
    <source>
        <dbReference type="SAM" id="MobiDB-lite"/>
    </source>
</evidence>
<keyword evidence="3" id="KW-1185">Reference proteome</keyword>
<feature type="region of interest" description="Disordered" evidence="1">
    <location>
        <begin position="1"/>
        <end position="22"/>
    </location>
</feature>
<accession>M4BFK7</accession>
<evidence type="ECO:0000313" key="3">
    <source>
        <dbReference type="Proteomes" id="UP000011713"/>
    </source>
</evidence>
<dbReference type="HOGENOM" id="CLU_2547421_0_0_1"/>
<dbReference type="AlphaFoldDB" id="M4BFK7"/>
<dbReference type="EMBL" id="JH598211">
    <property type="status" value="NOT_ANNOTATED_CDS"/>
    <property type="molecule type" value="Genomic_DNA"/>
</dbReference>
<organism evidence="2 3">
    <name type="scientific">Hyaloperonospora arabidopsidis (strain Emoy2)</name>
    <name type="common">Downy mildew agent</name>
    <name type="synonym">Peronospora arabidopsidis</name>
    <dbReference type="NCBI Taxonomy" id="559515"/>
    <lineage>
        <taxon>Eukaryota</taxon>
        <taxon>Sar</taxon>
        <taxon>Stramenopiles</taxon>
        <taxon>Oomycota</taxon>
        <taxon>Peronosporomycetes</taxon>
        <taxon>Peronosporales</taxon>
        <taxon>Peronosporaceae</taxon>
        <taxon>Hyaloperonospora</taxon>
    </lineage>
</organism>